<protein>
    <submittedName>
        <fullName evidence="1">Uncharacterized protein</fullName>
    </submittedName>
</protein>
<dbReference type="EMBL" id="GBXM01017576">
    <property type="protein sequence ID" value="JAH91001.1"/>
    <property type="molecule type" value="Transcribed_RNA"/>
</dbReference>
<accession>A0A0E9WL33</accession>
<reference evidence="1" key="1">
    <citation type="submission" date="2014-11" db="EMBL/GenBank/DDBJ databases">
        <authorList>
            <person name="Amaro Gonzalez C."/>
        </authorList>
    </citation>
    <scope>NUCLEOTIDE SEQUENCE</scope>
</reference>
<organism evidence="1">
    <name type="scientific">Anguilla anguilla</name>
    <name type="common">European freshwater eel</name>
    <name type="synonym">Muraena anguilla</name>
    <dbReference type="NCBI Taxonomy" id="7936"/>
    <lineage>
        <taxon>Eukaryota</taxon>
        <taxon>Metazoa</taxon>
        <taxon>Chordata</taxon>
        <taxon>Craniata</taxon>
        <taxon>Vertebrata</taxon>
        <taxon>Euteleostomi</taxon>
        <taxon>Actinopterygii</taxon>
        <taxon>Neopterygii</taxon>
        <taxon>Teleostei</taxon>
        <taxon>Anguilliformes</taxon>
        <taxon>Anguillidae</taxon>
        <taxon>Anguilla</taxon>
    </lineage>
</organism>
<reference evidence="1" key="2">
    <citation type="journal article" date="2015" name="Fish Shellfish Immunol.">
        <title>Early steps in the European eel (Anguilla anguilla)-Vibrio vulnificus interaction in the gills: Role of the RtxA13 toxin.</title>
        <authorList>
            <person name="Callol A."/>
            <person name="Pajuelo D."/>
            <person name="Ebbesson L."/>
            <person name="Teles M."/>
            <person name="MacKenzie S."/>
            <person name="Amaro C."/>
        </authorList>
    </citation>
    <scope>NUCLEOTIDE SEQUENCE</scope>
</reference>
<name>A0A0E9WL33_ANGAN</name>
<dbReference type="AlphaFoldDB" id="A0A0E9WL33"/>
<evidence type="ECO:0000313" key="1">
    <source>
        <dbReference type="EMBL" id="JAH91001.1"/>
    </source>
</evidence>
<sequence>MSSMLRNPYVHTHTHTHTHLQAYAYTPCFLVEPIRRPDSAVCMSPFCQLEVICKVQQLCINWELYGKSIFVCYVKNGFSIAIWIS</sequence>
<proteinExistence type="predicted"/>